<dbReference type="SUPFAM" id="SSF53933">
    <property type="entry name" value="Microbial ribonucleases"/>
    <property type="match status" value="1"/>
</dbReference>
<dbReference type="EMBL" id="CP157948">
    <property type="protein sequence ID" value="XBS91367.1"/>
    <property type="molecule type" value="Genomic_DNA"/>
</dbReference>
<evidence type="ECO:0000313" key="4">
    <source>
        <dbReference type="EMBL" id="XBS91367.1"/>
    </source>
</evidence>
<proteinExistence type="predicted"/>
<protein>
    <submittedName>
        <fullName evidence="4">Ribonuclease domain-containing protein</fullName>
    </submittedName>
</protein>
<evidence type="ECO:0000256" key="1">
    <source>
        <dbReference type="ARBA" id="ARBA00022722"/>
    </source>
</evidence>
<keyword evidence="1" id="KW-0540">Nuclease</keyword>
<dbReference type="InterPro" id="IPR000026">
    <property type="entry name" value="N1-like"/>
</dbReference>
<keyword evidence="2" id="KW-0378">Hydrolase</keyword>
<evidence type="ECO:0000256" key="2">
    <source>
        <dbReference type="ARBA" id="ARBA00022801"/>
    </source>
</evidence>
<gene>
    <name evidence="4" type="ORF">ABNK63_06935</name>
</gene>
<dbReference type="Pfam" id="PF00545">
    <property type="entry name" value="Ribonuclease"/>
    <property type="match status" value="1"/>
</dbReference>
<dbReference type="GO" id="GO:0004521">
    <property type="term" value="F:RNA endonuclease activity"/>
    <property type="evidence" value="ECO:0007669"/>
    <property type="project" value="InterPro"/>
</dbReference>
<dbReference type="GO" id="GO:0003723">
    <property type="term" value="F:RNA binding"/>
    <property type="evidence" value="ECO:0007669"/>
    <property type="project" value="InterPro"/>
</dbReference>
<dbReference type="Gene3D" id="3.10.450.30">
    <property type="entry name" value="Microbial ribonucleases"/>
    <property type="match status" value="1"/>
</dbReference>
<organism evidence="4">
    <name type="scientific">Rhodanobacter sp. IGA1.0</name>
    <dbReference type="NCBI Taxonomy" id="3158582"/>
    <lineage>
        <taxon>Bacteria</taxon>
        <taxon>Pseudomonadati</taxon>
        <taxon>Pseudomonadota</taxon>
        <taxon>Gammaproteobacteria</taxon>
        <taxon>Lysobacterales</taxon>
        <taxon>Rhodanobacteraceae</taxon>
        <taxon>Rhodanobacter</taxon>
    </lineage>
</organism>
<accession>A0AAU7QPE0</accession>
<reference evidence="4" key="1">
    <citation type="submission" date="2024-06" db="EMBL/GenBank/DDBJ databases">
        <authorList>
            <person name="Sun Y."/>
        </authorList>
    </citation>
    <scope>NUCLEOTIDE SEQUENCE</scope>
    <source>
        <strain evidence="4">IGA1.0</strain>
    </source>
</reference>
<name>A0AAU7QPE0_9GAMM</name>
<feature type="compositionally biased region" description="Low complexity" evidence="3">
    <location>
        <begin position="27"/>
        <end position="43"/>
    </location>
</feature>
<evidence type="ECO:0000256" key="3">
    <source>
        <dbReference type="SAM" id="MobiDB-lite"/>
    </source>
</evidence>
<dbReference type="GO" id="GO:0016787">
    <property type="term" value="F:hydrolase activity"/>
    <property type="evidence" value="ECO:0007669"/>
    <property type="project" value="UniProtKB-KW"/>
</dbReference>
<sequence length="146" mass="16195">MRRLKPLLLLAIVIFAVTMWNRHAVTPRTTAPTPTHAGGEAATRAPQGAEAGDTSGDASLPAQAREMVQRINRGGPFEHSQDGAVFGNYEGLLPKQPRGYYHEYTVETPGARTRGARRIVTGGTPPAEWYYTDDHYRSFRRFEVAR</sequence>
<dbReference type="InterPro" id="IPR016191">
    <property type="entry name" value="Ribonuclease/ribotoxin"/>
</dbReference>
<feature type="region of interest" description="Disordered" evidence="3">
    <location>
        <begin position="27"/>
        <end position="66"/>
    </location>
</feature>
<dbReference type="AlphaFoldDB" id="A0AAU7QPE0"/>
<dbReference type="RefSeq" id="WP_350017028.1">
    <property type="nucleotide sequence ID" value="NZ_CP157948.1"/>
</dbReference>